<gene>
    <name evidence="1" type="ORF">AYBTSS11_LOCUS8119</name>
</gene>
<dbReference type="AlphaFoldDB" id="A0AA86VX80"/>
<reference evidence="1" key="1">
    <citation type="submission" date="2023-10" db="EMBL/GenBank/DDBJ databases">
        <authorList>
            <person name="Domelevo Entfellner J.-B."/>
        </authorList>
    </citation>
    <scope>NUCLEOTIDE SEQUENCE</scope>
</reference>
<dbReference type="EMBL" id="OY731400">
    <property type="protein sequence ID" value="CAJ1937603.1"/>
    <property type="molecule type" value="Genomic_DNA"/>
</dbReference>
<proteinExistence type="predicted"/>
<dbReference type="Gramene" id="rna-AYBTSS11_LOCUS8119">
    <property type="protein sequence ID" value="CAJ1937603.1"/>
    <property type="gene ID" value="gene-AYBTSS11_LOCUS8119"/>
</dbReference>
<evidence type="ECO:0000313" key="1">
    <source>
        <dbReference type="EMBL" id="CAJ1937603.1"/>
    </source>
</evidence>
<evidence type="ECO:0000313" key="2">
    <source>
        <dbReference type="Proteomes" id="UP001189624"/>
    </source>
</evidence>
<protein>
    <submittedName>
        <fullName evidence="1">Uncharacterized protein</fullName>
    </submittedName>
</protein>
<dbReference type="Proteomes" id="UP001189624">
    <property type="component" value="Chromosome 3"/>
</dbReference>
<sequence>MVFNRLHSLISTDKHLYYAYGSPDDIETWKTFRIQYSLPLVPTRDASKTEMGLELLAFFLHFNKRLLLEGLLPMSNALFYSMKTKSWCYNQIKVSKSPSSEGKRRTRTADYRSCPLANSNSDLKADGSQIWSGPKAWNCFFLIARVLHRLDLEKEIDLELAN</sequence>
<name>A0AA86VX80_9FABA</name>
<accession>A0AA86VX80</accession>
<keyword evidence="2" id="KW-1185">Reference proteome</keyword>
<organism evidence="1 2">
    <name type="scientific">Sphenostylis stenocarpa</name>
    <dbReference type="NCBI Taxonomy" id="92480"/>
    <lineage>
        <taxon>Eukaryota</taxon>
        <taxon>Viridiplantae</taxon>
        <taxon>Streptophyta</taxon>
        <taxon>Embryophyta</taxon>
        <taxon>Tracheophyta</taxon>
        <taxon>Spermatophyta</taxon>
        <taxon>Magnoliopsida</taxon>
        <taxon>eudicotyledons</taxon>
        <taxon>Gunneridae</taxon>
        <taxon>Pentapetalae</taxon>
        <taxon>rosids</taxon>
        <taxon>fabids</taxon>
        <taxon>Fabales</taxon>
        <taxon>Fabaceae</taxon>
        <taxon>Papilionoideae</taxon>
        <taxon>50 kb inversion clade</taxon>
        <taxon>NPAAA clade</taxon>
        <taxon>indigoferoid/millettioid clade</taxon>
        <taxon>Phaseoleae</taxon>
        <taxon>Sphenostylis</taxon>
    </lineage>
</organism>